<dbReference type="InterPro" id="IPR036291">
    <property type="entry name" value="NAD(P)-bd_dom_sf"/>
</dbReference>
<dbReference type="EMBL" id="KB203049">
    <property type="protein sequence ID" value="ESO86523.1"/>
    <property type="molecule type" value="Genomic_DNA"/>
</dbReference>
<evidence type="ECO:0000256" key="2">
    <source>
        <dbReference type="ARBA" id="ARBA00023002"/>
    </source>
</evidence>
<evidence type="ECO:0000256" key="1">
    <source>
        <dbReference type="ARBA" id="ARBA00006484"/>
    </source>
</evidence>
<gene>
    <name evidence="4" type="ORF">LOTGIDRAFT_235335</name>
</gene>
<dbReference type="PANTHER" id="PTHR44229">
    <property type="entry name" value="15-HYDROXYPROSTAGLANDIN DEHYDROGENASE [NAD(+)]"/>
    <property type="match status" value="1"/>
</dbReference>
<dbReference type="Gene3D" id="3.40.50.720">
    <property type="entry name" value="NAD(P)-binding Rossmann-like Domain"/>
    <property type="match status" value="2"/>
</dbReference>
<dbReference type="OrthoDB" id="37659at2759"/>
<dbReference type="RefSeq" id="XP_009062760.1">
    <property type="nucleotide sequence ID" value="XM_009064512.1"/>
</dbReference>
<reference evidence="4 5" key="1">
    <citation type="journal article" date="2013" name="Nature">
        <title>Insights into bilaterian evolution from three spiralian genomes.</title>
        <authorList>
            <person name="Simakov O."/>
            <person name="Marletaz F."/>
            <person name="Cho S.J."/>
            <person name="Edsinger-Gonzales E."/>
            <person name="Havlak P."/>
            <person name="Hellsten U."/>
            <person name="Kuo D.H."/>
            <person name="Larsson T."/>
            <person name="Lv J."/>
            <person name="Arendt D."/>
            <person name="Savage R."/>
            <person name="Osoegawa K."/>
            <person name="de Jong P."/>
            <person name="Grimwood J."/>
            <person name="Chapman J.A."/>
            <person name="Shapiro H."/>
            <person name="Aerts A."/>
            <person name="Otillar R.P."/>
            <person name="Terry A.Y."/>
            <person name="Boore J.L."/>
            <person name="Grigoriev I.V."/>
            <person name="Lindberg D.R."/>
            <person name="Seaver E.C."/>
            <person name="Weisblat D.A."/>
            <person name="Putnam N.H."/>
            <person name="Rokhsar D.S."/>
        </authorList>
    </citation>
    <scope>NUCLEOTIDE SEQUENCE [LARGE SCALE GENOMIC DNA]</scope>
</reference>
<dbReference type="HOGENOM" id="CLU_010194_2_16_1"/>
<dbReference type="InterPro" id="IPR002347">
    <property type="entry name" value="SDR_fam"/>
</dbReference>
<dbReference type="Pfam" id="PF00106">
    <property type="entry name" value="adh_short"/>
    <property type="match status" value="1"/>
</dbReference>
<dbReference type="PRINTS" id="PR00081">
    <property type="entry name" value="GDHRDH"/>
</dbReference>
<dbReference type="PRINTS" id="PR00080">
    <property type="entry name" value="SDRFAMILY"/>
</dbReference>
<dbReference type="Proteomes" id="UP000030746">
    <property type="component" value="Unassembled WGS sequence"/>
</dbReference>
<evidence type="ECO:0000256" key="3">
    <source>
        <dbReference type="RuleBase" id="RU000363"/>
    </source>
</evidence>
<dbReference type="OMA" id="MKETSWP"/>
<dbReference type="GO" id="GO:0016616">
    <property type="term" value="F:oxidoreductase activity, acting on the CH-OH group of donors, NAD or NADP as acceptor"/>
    <property type="evidence" value="ECO:0007669"/>
    <property type="project" value="TreeGrafter"/>
</dbReference>
<dbReference type="KEGG" id="lgi:LOTGIDRAFT_235335"/>
<dbReference type="AlphaFoldDB" id="V3Z6T9"/>
<protein>
    <recommendedName>
        <fullName evidence="6">15-hydroxyprostaglandin dehydrogenase</fullName>
    </recommendedName>
</protein>
<dbReference type="SUPFAM" id="SSF51735">
    <property type="entry name" value="NAD(P)-binding Rossmann-fold domains"/>
    <property type="match status" value="1"/>
</dbReference>
<sequence length="215" mass="23014">MSLTGKVAIVTGAAQGLGKAFCSILLDNGAKSKTFHTAKEMFGNIDIVCNNAGVGLEKAGWEKTVDINLKGVIRGTNLAMDYLRKDKGGRGGVVVNVSSMAGLNPNPFGPVYCATKHAIVGFTRSWVLNPETSQNGIRMNMLCPAFVDTNLVSSISDDTCLNVDKAKQFVQQIGVMTPEFVAEGFLELVTDENKNGALLKMGKSFGKAYHTFERA</sequence>
<name>V3Z6T9_LOTGI</name>
<organism evidence="4 5">
    <name type="scientific">Lottia gigantea</name>
    <name type="common">Giant owl limpet</name>
    <dbReference type="NCBI Taxonomy" id="225164"/>
    <lineage>
        <taxon>Eukaryota</taxon>
        <taxon>Metazoa</taxon>
        <taxon>Spiralia</taxon>
        <taxon>Lophotrochozoa</taxon>
        <taxon>Mollusca</taxon>
        <taxon>Gastropoda</taxon>
        <taxon>Patellogastropoda</taxon>
        <taxon>Lottioidea</taxon>
        <taxon>Lottiidae</taxon>
        <taxon>Lottia</taxon>
    </lineage>
</organism>
<keyword evidence="5" id="KW-1185">Reference proteome</keyword>
<dbReference type="GO" id="GO:0005737">
    <property type="term" value="C:cytoplasm"/>
    <property type="evidence" value="ECO:0007669"/>
    <property type="project" value="TreeGrafter"/>
</dbReference>
<evidence type="ECO:0008006" key="6">
    <source>
        <dbReference type="Google" id="ProtNLM"/>
    </source>
</evidence>
<dbReference type="CTD" id="20249820"/>
<dbReference type="GeneID" id="20249820"/>
<accession>V3Z6T9</accession>
<proteinExistence type="inferred from homology"/>
<dbReference type="STRING" id="225164.V3Z6T9"/>
<dbReference type="PANTHER" id="PTHR44229:SF5">
    <property type="entry name" value="15-HYDROXYPROSTAGLANDIN DEHYDROGENASE [NAD(+)]"/>
    <property type="match status" value="1"/>
</dbReference>
<comment type="similarity">
    <text evidence="1 3">Belongs to the short-chain dehydrogenases/reductases (SDR) family.</text>
</comment>
<evidence type="ECO:0000313" key="4">
    <source>
        <dbReference type="EMBL" id="ESO86523.1"/>
    </source>
</evidence>
<keyword evidence="2" id="KW-0560">Oxidoreductase</keyword>
<evidence type="ECO:0000313" key="5">
    <source>
        <dbReference type="Proteomes" id="UP000030746"/>
    </source>
</evidence>